<name>A0A9R0VTI8_TRITD</name>
<keyword evidence="1" id="KW-1133">Transmembrane helix</keyword>
<evidence type="ECO:0000313" key="2">
    <source>
        <dbReference type="EMBL" id="VAH87077.1"/>
    </source>
</evidence>
<gene>
    <name evidence="2" type="ORF">TRITD_4Av1G003040</name>
</gene>
<keyword evidence="3" id="KW-1185">Reference proteome</keyword>
<protein>
    <submittedName>
        <fullName evidence="2">Uncharacterized protein</fullName>
    </submittedName>
</protein>
<evidence type="ECO:0000313" key="3">
    <source>
        <dbReference type="Proteomes" id="UP000324705"/>
    </source>
</evidence>
<dbReference type="EMBL" id="LT934117">
    <property type="protein sequence ID" value="VAH87077.1"/>
    <property type="molecule type" value="Genomic_DNA"/>
</dbReference>
<feature type="transmembrane region" description="Helical" evidence="1">
    <location>
        <begin position="12"/>
        <end position="33"/>
    </location>
</feature>
<dbReference type="GO" id="GO:0004842">
    <property type="term" value="F:ubiquitin-protein transferase activity"/>
    <property type="evidence" value="ECO:0007669"/>
    <property type="project" value="InterPro"/>
</dbReference>
<evidence type="ECO:0000256" key="1">
    <source>
        <dbReference type="SAM" id="Phobius"/>
    </source>
</evidence>
<dbReference type="AlphaFoldDB" id="A0A9R0VTI8"/>
<organism evidence="2 3">
    <name type="scientific">Triticum turgidum subsp. durum</name>
    <name type="common">Durum wheat</name>
    <name type="synonym">Triticum durum</name>
    <dbReference type="NCBI Taxonomy" id="4567"/>
    <lineage>
        <taxon>Eukaryota</taxon>
        <taxon>Viridiplantae</taxon>
        <taxon>Streptophyta</taxon>
        <taxon>Embryophyta</taxon>
        <taxon>Tracheophyta</taxon>
        <taxon>Spermatophyta</taxon>
        <taxon>Magnoliopsida</taxon>
        <taxon>Liliopsida</taxon>
        <taxon>Poales</taxon>
        <taxon>Poaceae</taxon>
        <taxon>BOP clade</taxon>
        <taxon>Pooideae</taxon>
        <taxon>Triticodae</taxon>
        <taxon>Triticeae</taxon>
        <taxon>Triticinae</taxon>
        <taxon>Triticum</taxon>
    </lineage>
</organism>
<proteinExistence type="predicted"/>
<accession>A0A9R0VTI8</accession>
<dbReference type="Gramene" id="TRITD4Av1G003040.1">
    <property type="protein sequence ID" value="TRITD4Av1G003040.1"/>
    <property type="gene ID" value="TRITD4Av1G003040"/>
</dbReference>
<dbReference type="PANTHER" id="PTHR47355:SF1">
    <property type="entry name" value="E3 UBIQUITIN-PROTEIN LIGASE SPL2"/>
    <property type="match status" value="1"/>
</dbReference>
<keyword evidence="1" id="KW-0812">Transmembrane</keyword>
<dbReference type="InterPro" id="IPR044247">
    <property type="entry name" value="SPL2-like"/>
</dbReference>
<keyword evidence="1" id="KW-0472">Membrane</keyword>
<dbReference type="PANTHER" id="PTHR47355">
    <property type="entry name" value="E3 UBIQUITIN-PROTEIN LIGASE SPL2"/>
    <property type="match status" value="1"/>
</dbReference>
<dbReference type="Proteomes" id="UP000324705">
    <property type="component" value="Chromosome 4A"/>
</dbReference>
<reference evidence="2 3" key="1">
    <citation type="submission" date="2017-09" db="EMBL/GenBank/DDBJ databases">
        <authorList>
            <consortium name="International Durum Wheat Genome Sequencing Consortium (IDWGSC)"/>
            <person name="Milanesi L."/>
        </authorList>
    </citation>
    <scope>NUCLEOTIDE SEQUENCE [LARGE SCALE GENOMIC DNA]</scope>
    <source>
        <strain evidence="3">cv. Svevo</strain>
    </source>
</reference>
<sequence>MSARDRETIKALARVVAALDGAVLGLGTAALAAVSLAKYLVASGALCLIAEAPALAIPDLRYSLLAGLGNGESRLAVVRGLVCSPPGGTFLIPLAPASTASSPGTPRR</sequence>